<dbReference type="OrthoDB" id="3174733at2"/>
<accession>A0A3N0BF70</accession>
<dbReference type="EMBL" id="QICD01000006">
    <property type="protein sequence ID" value="RNL46029.1"/>
    <property type="molecule type" value="Genomic_DNA"/>
</dbReference>
<protein>
    <submittedName>
        <fullName evidence="1">LysR family transcriptional regulator</fullName>
    </submittedName>
</protein>
<proteinExistence type="predicted"/>
<name>A0A3N0BF70_9ACTN</name>
<comment type="caution">
    <text evidence="1">The sequence shown here is derived from an EMBL/GenBank/DDBJ whole genome shotgun (WGS) entry which is preliminary data.</text>
</comment>
<evidence type="ECO:0000313" key="1">
    <source>
        <dbReference type="EMBL" id="RNL46029.1"/>
    </source>
</evidence>
<keyword evidence="2" id="KW-1185">Reference proteome</keyword>
<reference evidence="2" key="1">
    <citation type="submission" date="2018-05" db="EMBL/GenBank/DDBJ databases">
        <title>Genome Sequencing of selected type strains of the family Eggerthellaceae.</title>
        <authorList>
            <person name="Danylec N."/>
            <person name="Stoll D.A."/>
            <person name="Doetsch A."/>
            <person name="Huch M."/>
        </authorList>
    </citation>
    <scope>NUCLEOTIDE SEQUENCE [LARGE SCALE GENOMIC DNA]</scope>
    <source>
        <strain evidence="2">DSM 16106</strain>
    </source>
</reference>
<dbReference type="Proteomes" id="UP000278632">
    <property type="component" value="Unassembled WGS sequence"/>
</dbReference>
<dbReference type="AlphaFoldDB" id="A0A3N0BF70"/>
<sequence>MVSTTEHYRSISTKGVKVDDSRMVGAQEVSSQLNVSRGCAYRLIRLLNSELKEQGRITIPGKVNREYFEHRFFDCEWKDAADHDRL</sequence>
<gene>
    <name evidence="1" type="ORF">DMP08_04800</name>
</gene>
<evidence type="ECO:0000313" key="2">
    <source>
        <dbReference type="Proteomes" id="UP000278632"/>
    </source>
</evidence>
<organism evidence="1 2">
    <name type="scientific">Paraeggerthella hongkongensis</name>
    <dbReference type="NCBI Taxonomy" id="230658"/>
    <lineage>
        <taxon>Bacteria</taxon>
        <taxon>Bacillati</taxon>
        <taxon>Actinomycetota</taxon>
        <taxon>Coriobacteriia</taxon>
        <taxon>Eggerthellales</taxon>
        <taxon>Eggerthellaceae</taxon>
        <taxon>Paraeggerthella</taxon>
    </lineage>
</organism>